<evidence type="ECO:0000256" key="1">
    <source>
        <dbReference type="SAM" id="MobiDB-lite"/>
    </source>
</evidence>
<dbReference type="EMBL" id="MPUH01000137">
    <property type="protein sequence ID" value="OMJ88947.1"/>
    <property type="molecule type" value="Genomic_DNA"/>
</dbReference>
<proteinExistence type="predicted"/>
<evidence type="ECO:0000313" key="3">
    <source>
        <dbReference type="Proteomes" id="UP000187209"/>
    </source>
</evidence>
<feature type="compositionally biased region" description="Polar residues" evidence="1">
    <location>
        <begin position="142"/>
        <end position="151"/>
    </location>
</feature>
<comment type="caution">
    <text evidence="2">The sequence shown here is derived from an EMBL/GenBank/DDBJ whole genome shotgun (WGS) entry which is preliminary data.</text>
</comment>
<gene>
    <name evidence="2" type="ORF">SteCoe_8952</name>
</gene>
<evidence type="ECO:0000313" key="2">
    <source>
        <dbReference type="EMBL" id="OMJ88947.1"/>
    </source>
</evidence>
<feature type="compositionally biased region" description="Basic and acidic residues" evidence="1">
    <location>
        <begin position="111"/>
        <end position="120"/>
    </location>
</feature>
<organism evidence="2 3">
    <name type="scientific">Stentor coeruleus</name>
    <dbReference type="NCBI Taxonomy" id="5963"/>
    <lineage>
        <taxon>Eukaryota</taxon>
        <taxon>Sar</taxon>
        <taxon>Alveolata</taxon>
        <taxon>Ciliophora</taxon>
        <taxon>Postciliodesmatophora</taxon>
        <taxon>Heterotrichea</taxon>
        <taxon>Heterotrichida</taxon>
        <taxon>Stentoridae</taxon>
        <taxon>Stentor</taxon>
    </lineage>
</organism>
<protein>
    <submittedName>
        <fullName evidence="2">Uncharacterized protein</fullName>
    </submittedName>
</protein>
<feature type="region of interest" description="Disordered" evidence="1">
    <location>
        <begin position="110"/>
        <end position="151"/>
    </location>
</feature>
<sequence length="371" mass="42081">MSEYKDLRNCVKIEGGKMNLIGKPKERLLQQLSSTIFSPQTVPFEFSFRPRKRIVRDNSKESVSHGIKRVNTPTSIMLRPMDHSPEDFFGPLCHCPNPKTTKNLNFSASKENLESNEKSYKKPINHPPVLQPKNGPYKKSFQKSPNTNKTLKILQNDSKLRTSTPNIYPKPQDPCIQEIEIKGLKPNDDELSIKKMCQGLHIINISPNFDNMTGNCSGTANLKLRTHAKTPDIEKIKANFIEKGLKATSITPSCGKKNNYLMTQVDFLNSSLQKEEKRLTGNNLTSTERKRLFLGTSDDLFGNSQGTGKWDGLITDSSTIKEVRKVTENLRKWDSFRTLHTKSPIYLTKKSIGGYSRPTISSRKKDISYKD</sequence>
<keyword evidence="3" id="KW-1185">Reference proteome</keyword>
<dbReference type="Proteomes" id="UP000187209">
    <property type="component" value="Unassembled WGS sequence"/>
</dbReference>
<accession>A0A1R2CIW5</accession>
<reference evidence="2 3" key="1">
    <citation type="submission" date="2016-11" db="EMBL/GenBank/DDBJ databases">
        <title>The macronuclear genome of Stentor coeruleus: a giant cell with tiny introns.</title>
        <authorList>
            <person name="Slabodnick M."/>
            <person name="Ruby J.G."/>
            <person name="Reiff S.B."/>
            <person name="Swart E.C."/>
            <person name="Gosai S."/>
            <person name="Prabakaran S."/>
            <person name="Witkowska E."/>
            <person name="Larue G.E."/>
            <person name="Fisher S."/>
            <person name="Freeman R.M."/>
            <person name="Gunawardena J."/>
            <person name="Chu W."/>
            <person name="Stover N.A."/>
            <person name="Gregory B.D."/>
            <person name="Nowacki M."/>
            <person name="Derisi J."/>
            <person name="Roy S.W."/>
            <person name="Marshall W.F."/>
            <person name="Sood P."/>
        </authorList>
    </citation>
    <scope>NUCLEOTIDE SEQUENCE [LARGE SCALE GENOMIC DNA]</scope>
    <source>
        <strain evidence="2">WM001</strain>
    </source>
</reference>
<dbReference type="AlphaFoldDB" id="A0A1R2CIW5"/>
<dbReference type="OrthoDB" id="325840at2759"/>
<name>A0A1R2CIW5_9CILI</name>